<evidence type="ECO:0000313" key="3">
    <source>
        <dbReference type="Proteomes" id="UP000532311"/>
    </source>
</evidence>
<sequence length="223" mass="24467">MADTESHVEPLAHCPTPRAECGDLSEFSDWFTYPLSPETDEMGLSELFPGAQTSWPELDGFSDLFPYPSQLDGTFSHDALPSPPTTDDCNRLECSDIDDVLSHHQDGRDNRNDKKHGEDGCDEDDVVFISSQPIQPKDSSSPIEHDGLSDPDPTPESPATSPKHVEDVTRSNTPSTQPRSPIQNQESLAQDTESLMKEPSFVLGLLVATILHRTAQRPSDDPG</sequence>
<organism evidence="2 3">
    <name type="scientific">Fusarium globosum</name>
    <dbReference type="NCBI Taxonomy" id="78864"/>
    <lineage>
        <taxon>Eukaryota</taxon>
        <taxon>Fungi</taxon>
        <taxon>Dikarya</taxon>
        <taxon>Ascomycota</taxon>
        <taxon>Pezizomycotina</taxon>
        <taxon>Sordariomycetes</taxon>
        <taxon>Hypocreomycetidae</taxon>
        <taxon>Hypocreales</taxon>
        <taxon>Nectriaceae</taxon>
        <taxon>Fusarium</taxon>
        <taxon>Fusarium fujikuroi species complex</taxon>
    </lineage>
</organism>
<proteinExistence type="predicted"/>
<dbReference type="AlphaFoldDB" id="A0A8H5XP87"/>
<protein>
    <submittedName>
        <fullName evidence="2">Uncharacterized protein</fullName>
    </submittedName>
</protein>
<name>A0A8H5XP87_9HYPO</name>
<dbReference type="EMBL" id="JAAQPF010000788">
    <property type="protein sequence ID" value="KAF5696977.1"/>
    <property type="molecule type" value="Genomic_DNA"/>
</dbReference>
<accession>A0A8H5XP87</accession>
<evidence type="ECO:0000256" key="1">
    <source>
        <dbReference type="SAM" id="MobiDB-lite"/>
    </source>
</evidence>
<keyword evidence="3" id="KW-1185">Reference proteome</keyword>
<evidence type="ECO:0000313" key="2">
    <source>
        <dbReference type="EMBL" id="KAF5696977.1"/>
    </source>
</evidence>
<comment type="caution">
    <text evidence="2">The sequence shown here is derived from an EMBL/GenBank/DDBJ whole genome shotgun (WGS) entry which is preliminary data.</text>
</comment>
<feature type="region of interest" description="Disordered" evidence="1">
    <location>
        <begin position="101"/>
        <end position="195"/>
    </location>
</feature>
<feature type="compositionally biased region" description="Polar residues" evidence="1">
    <location>
        <begin position="129"/>
        <end position="142"/>
    </location>
</feature>
<feature type="compositionally biased region" description="Polar residues" evidence="1">
    <location>
        <begin position="170"/>
        <end position="193"/>
    </location>
</feature>
<reference evidence="2 3" key="1">
    <citation type="submission" date="2020-05" db="EMBL/GenBank/DDBJ databases">
        <title>Identification and distribution of gene clusters putatively required for synthesis of sphingolipid metabolism inhibitors in phylogenetically diverse species of the filamentous fungus Fusarium.</title>
        <authorList>
            <person name="Kim H.-S."/>
            <person name="Busman M."/>
            <person name="Brown D.W."/>
            <person name="Divon H."/>
            <person name="Uhlig S."/>
            <person name="Proctor R.H."/>
        </authorList>
    </citation>
    <scope>NUCLEOTIDE SEQUENCE [LARGE SCALE GENOMIC DNA]</scope>
    <source>
        <strain evidence="2 3">NRRL 26131</strain>
    </source>
</reference>
<gene>
    <name evidence="2" type="ORF">FGLOB1_13120</name>
</gene>
<dbReference type="Proteomes" id="UP000532311">
    <property type="component" value="Unassembled WGS sequence"/>
</dbReference>
<feature type="compositionally biased region" description="Basic and acidic residues" evidence="1">
    <location>
        <begin position="101"/>
        <end position="119"/>
    </location>
</feature>